<keyword evidence="4" id="KW-0274">FAD</keyword>
<organism evidence="10 11">
    <name type="scientific">Halanaerobium kushneri</name>
    <dbReference type="NCBI Taxonomy" id="56779"/>
    <lineage>
        <taxon>Bacteria</taxon>
        <taxon>Bacillati</taxon>
        <taxon>Bacillota</taxon>
        <taxon>Clostridia</taxon>
        <taxon>Halanaerobiales</taxon>
        <taxon>Halanaerobiaceae</taxon>
        <taxon>Halanaerobium</taxon>
    </lineage>
</organism>
<dbReference type="PRINTS" id="PR00411">
    <property type="entry name" value="PNDRDTASEI"/>
</dbReference>
<evidence type="ECO:0000313" key="11">
    <source>
        <dbReference type="Proteomes" id="UP000185669"/>
    </source>
</evidence>
<dbReference type="Proteomes" id="UP000185669">
    <property type="component" value="Unassembled WGS sequence"/>
</dbReference>
<comment type="catalytic activity">
    <reaction evidence="7">
        <text>a quinone + NADH + H(+) = a quinol + NAD(+)</text>
        <dbReference type="Rhea" id="RHEA:46160"/>
        <dbReference type="ChEBI" id="CHEBI:15378"/>
        <dbReference type="ChEBI" id="CHEBI:24646"/>
        <dbReference type="ChEBI" id="CHEBI:57540"/>
        <dbReference type="ChEBI" id="CHEBI:57945"/>
        <dbReference type="ChEBI" id="CHEBI:132124"/>
        <dbReference type="EC" id="1.6.5.9"/>
    </reaction>
</comment>
<keyword evidence="8" id="KW-0812">Transmembrane</keyword>
<keyword evidence="5" id="KW-0560">Oxidoreductase</keyword>
<evidence type="ECO:0000256" key="4">
    <source>
        <dbReference type="ARBA" id="ARBA00022827"/>
    </source>
</evidence>
<proteinExistence type="inferred from homology"/>
<dbReference type="RefSeq" id="WP_076544356.1">
    <property type="nucleotide sequence ID" value="NZ_FTNC01000006.1"/>
</dbReference>
<dbReference type="EC" id="1.6.5.9" evidence="2"/>
<dbReference type="PANTHER" id="PTHR43706:SF47">
    <property type="entry name" value="EXTERNAL NADH-UBIQUINONE OXIDOREDUCTASE 1, MITOCHONDRIAL-RELATED"/>
    <property type="match status" value="1"/>
</dbReference>
<evidence type="ECO:0000313" key="10">
    <source>
        <dbReference type="EMBL" id="SIQ60025.1"/>
    </source>
</evidence>
<evidence type="ECO:0000259" key="9">
    <source>
        <dbReference type="Pfam" id="PF07992"/>
    </source>
</evidence>
<evidence type="ECO:0000256" key="5">
    <source>
        <dbReference type="ARBA" id="ARBA00023002"/>
    </source>
</evidence>
<dbReference type="InterPro" id="IPR045024">
    <property type="entry name" value="NDH-2"/>
</dbReference>
<dbReference type="Gene3D" id="3.50.50.100">
    <property type="match status" value="1"/>
</dbReference>
<feature type="transmembrane region" description="Helical" evidence="8">
    <location>
        <begin position="544"/>
        <end position="568"/>
    </location>
</feature>
<dbReference type="STRING" id="56779.SAMN05421834_10623"/>
<keyword evidence="3" id="KW-0285">Flavoprotein</keyword>
<dbReference type="InterPro" id="IPR023753">
    <property type="entry name" value="FAD/NAD-binding_dom"/>
</dbReference>
<keyword evidence="11" id="KW-1185">Reference proteome</keyword>
<feature type="transmembrane region" description="Helical" evidence="8">
    <location>
        <begin position="514"/>
        <end position="532"/>
    </location>
</feature>
<keyword evidence="6" id="KW-0520">NAD</keyword>
<dbReference type="Pfam" id="PF07992">
    <property type="entry name" value="Pyr_redox_2"/>
    <property type="match status" value="1"/>
</dbReference>
<accession>A0A1N6U307</accession>
<gene>
    <name evidence="10" type="ORF">SAMN05421834_10623</name>
</gene>
<evidence type="ECO:0000256" key="6">
    <source>
        <dbReference type="ARBA" id="ARBA00023027"/>
    </source>
</evidence>
<dbReference type="EMBL" id="FTNC01000006">
    <property type="protein sequence ID" value="SIQ60025.1"/>
    <property type="molecule type" value="Genomic_DNA"/>
</dbReference>
<dbReference type="SUPFAM" id="SSF51905">
    <property type="entry name" value="FAD/NAD(P)-binding domain"/>
    <property type="match status" value="1"/>
</dbReference>
<keyword evidence="8" id="KW-1133">Transmembrane helix</keyword>
<dbReference type="InterPro" id="IPR036188">
    <property type="entry name" value="FAD/NAD-bd_sf"/>
</dbReference>
<dbReference type="GO" id="GO:0050136">
    <property type="term" value="F:NADH dehydrogenase (quinone) (non-electrogenic) activity"/>
    <property type="evidence" value="ECO:0007669"/>
    <property type="project" value="UniProtKB-EC"/>
</dbReference>
<evidence type="ECO:0000256" key="8">
    <source>
        <dbReference type="SAM" id="Phobius"/>
    </source>
</evidence>
<comment type="similarity">
    <text evidence="1">Belongs to the NADH dehydrogenase family.</text>
</comment>
<dbReference type="PRINTS" id="PR00368">
    <property type="entry name" value="FADPNR"/>
</dbReference>
<evidence type="ECO:0000256" key="1">
    <source>
        <dbReference type="ARBA" id="ARBA00005272"/>
    </source>
</evidence>
<protein>
    <recommendedName>
        <fullName evidence="2">NADH:ubiquinone reductase (non-electrogenic)</fullName>
        <ecNumber evidence="2">1.6.5.9</ecNumber>
    </recommendedName>
</protein>
<feature type="domain" description="FAD/NAD(P)-binding" evidence="9">
    <location>
        <begin position="4"/>
        <end position="323"/>
    </location>
</feature>
<feature type="transmembrane region" description="Helical" evidence="8">
    <location>
        <begin position="488"/>
        <end position="509"/>
    </location>
</feature>
<dbReference type="OrthoDB" id="9781621at2"/>
<sequence length="594" mass="66300">MSNNIIVLGAGYGGVTAAQTLHKKLKKHPDSTITLIDRNSYHTLLTELHEVAGKRIEEDALEIDLERIFSSTRVNVVKDEINNIDFENQILSSDDHQYSYDYLIMGAGSKPSYCGVEGVAEHAFTLWSMDDSKSIRKHIENCLQEARMTDDPAERKELLSFAVAGGGFTGVEMVGELIEWLDDYSKEYNIPRDEMEIYNFEGLDQILPNLSDELVKKASNYMRKKGVNVKTGEFVDRIEENKLVLNDGMEVEARTIIWTCGVQAADFAANSGLATDRANRIKVNKYLQTADYSNVYAIGDNAAAPWKNDQILPALVESAQQTGECAAKNIIAEIKGGSKEELEPNLHGVMVSVGSSYAVAEVMGLSLTGIPAMFMKHSVNMFYRFEIGGLKETYSMITEYMKEQASHKGLLPQLFGFVSETSRSLWLVPLRVFVGIMWLYEGYTKVRDGWLTAPDYLVSGASASPIGDYAVGWYVWLNEAIIFKFPLFFQTVVTLSMIGIGLSLIFGLFASLGALGSAGFSVNFLLAGQYAHWSSDWPGHFSPLFWFLFASIALIGSGRSFGLDYYVLPWLKSKIWSRPKDKDQDLRKVVKKIK</sequence>
<dbReference type="PANTHER" id="PTHR43706">
    <property type="entry name" value="NADH DEHYDROGENASE"/>
    <property type="match status" value="1"/>
</dbReference>
<evidence type="ECO:0000256" key="7">
    <source>
        <dbReference type="ARBA" id="ARBA00047599"/>
    </source>
</evidence>
<evidence type="ECO:0000256" key="3">
    <source>
        <dbReference type="ARBA" id="ARBA00022630"/>
    </source>
</evidence>
<name>A0A1N6U307_9FIRM</name>
<keyword evidence="8" id="KW-0472">Membrane</keyword>
<reference evidence="11" key="1">
    <citation type="submission" date="2017-01" db="EMBL/GenBank/DDBJ databases">
        <authorList>
            <person name="Varghese N."/>
            <person name="Submissions S."/>
        </authorList>
    </citation>
    <scope>NUCLEOTIDE SEQUENCE [LARGE SCALE GENOMIC DNA]</scope>
    <source>
        <strain evidence="11">ATCC 700103</strain>
    </source>
</reference>
<evidence type="ECO:0000256" key="2">
    <source>
        <dbReference type="ARBA" id="ARBA00012637"/>
    </source>
</evidence>
<dbReference type="AlphaFoldDB" id="A0A1N6U307"/>